<evidence type="ECO:0000256" key="1">
    <source>
        <dbReference type="SAM" id="MobiDB-lite"/>
    </source>
</evidence>
<feature type="compositionally biased region" description="Basic residues" evidence="1">
    <location>
        <begin position="56"/>
        <end position="68"/>
    </location>
</feature>
<evidence type="ECO:0000313" key="2">
    <source>
        <dbReference type="EMBL" id="CAA9536877.1"/>
    </source>
</evidence>
<feature type="compositionally biased region" description="Low complexity" evidence="1">
    <location>
        <begin position="22"/>
        <end position="32"/>
    </location>
</feature>
<dbReference type="EMBL" id="CADCWF010000017">
    <property type="protein sequence ID" value="CAA9536877.1"/>
    <property type="molecule type" value="Genomic_DNA"/>
</dbReference>
<protein>
    <submittedName>
        <fullName evidence="2">Uncharacterized protein</fullName>
    </submittedName>
</protein>
<accession>A0A6J4TZS3</accession>
<name>A0A6J4TZS3_9BACT</name>
<gene>
    <name evidence="2" type="ORF">AVDCRST_MAG59-397</name>
</gene>
<feature type="non-terminal residue" evidence="2">
    <location>
        <position position="68"/>
    </location>
</feature>
<feature type="compositionally biased region" description="Basic and acidic residues" evidence="1">
    <location>
        <begin position="41"/>
        <end position="55"/>
    </location>
</feature>
<reference evidence="2" key="1">
    <citation type="submission" date="2020-02" db="EMBL/GenBank/DDBJ databases">
        <authorList>
            <person name="Meier V. D."/>
        </authorList>
    </citation>
    <scope>NUCLEOTIDE SEQUENCE</scope>
    <source>
        <strain evidence="2">AVDCRST_MAG59</strain>
    </source>
</reference>
<feature type="non-terminal residue" evidence="2">
    <location>
        <position position="1"/>
    </location>
</feature>
<feature type="region of interest" description="Disordered" evidence="1">
    <location>
        <begin position="1"/>
        <end position="68"/>
    </location>
</feature>
<organism evidence="2">
    <name type="scientific">uncultured Thermomicrobiales bacterium</name>
    <dbReference type="NCBI Taxonomy" id="1645740"/>
    <lineage>
        <taxon>Bacteria</taxon>
        <taxon>Pseudomonadati</taxon>
        <taxon>Thermomicrobiota</taxon>
        <taxon>Thermomicrobia</taxon>
        <taxon>Thermomicrobiales</taxon>
        <taxon>environmental samples</taxon>
    </lineage>
</organism>
<feature type="compositionally biased region" description="Basic residues" evidence="1">
    <location>
        <begin position="1"/>
        <end position="21"/>
    </location>
</feature>
<proteinExistence type="predicted"/>
<sequence length="68" mass="7723">GDHHPAPHRPRTRPPRRRRLRPPGGRSGPTRGVRCRPFRGSADHGRGRRIADAARIRRIGRRPVRGSL</sequence>
<dbReference type="AlphaFoldDB" id="A0A6J4TZS3"/>